<organism evidence="2 3">
    <name type="scientific">Coemansia asiatica</name>
    <dbReference type="NCBI Taxonomy" id="1052880"/>
    <lineage>
        <taxon>Eukaryota</taxon>
        <taxon>Fungi</taxon>
        <taxon>Fungi incertae sedis</taxon>
        <taxon>Zoopagomycota</taxon>
        <taxon>Kickxellomycotina</taxon>
        <taxon>Kickxellomycetes</taxon>
        <taxon>Kickxellales</taxon>
        <taxon>Kickxellaceae</taxon>
        <taxon>Coemansia</taxon>
    </lineage>
</organism>
<reference evidence="2" key="1">
    <citation type="submission" date="2022-07" db="EMBL/GenBank/DDBJ databases">
        <title>Phylogenomic reconstructions and comparative analyses of Kickxellomycotina fungi.</title>
        <authorList>
            <person name="Reynolds N.K."/>
            <person name="Stajich J.E."/>
            <person name="Barry K."/>
            <person name="Grigoriev I.V."/>
            <person name="Crous P."/>
            <person name="Smith M.E."/>
        </authorList>
    </citation>
    <scope>NUCLEOTIDE SEQUENCE</scope>
    <source>
        <strain evidence="2">NBRC 105413</strain>
    </source>
</reference>
<sequence>MLDRLQTNTICQIAQYLRTYTYKQPALQQLSQVNRRLHKLVISQVYEYFTITDVIITGDIDAFRYIQPYLSRLLVTDDEGIDDEQWAKGLERLGQMGWEHIEMVSVEFMGIQDGRVQLVVDWILKNLVRVKELWVELDRRDVVKRLFGRHSGGFFANIEKIRIIGKECCMGEEKDSELQVMQIPRLRNLEVVYLDYMATAMTDMVDVVKSQCGTLRDMNIDEYDQVMAERLGLRSDTGVVVVFTKLERLALACIPYQWDVVTVDARNMPYLRSLYFSQCLYPVYAGRNLVRESMSVILMQNEWMNLEILAVDTFSKGDVLGMRGKLPRLRVLSIGTMGNEIDLADPSVPDMPLEIGDLAVILDACPQLVDFRVEVPAVFEDMYNGNAPDNMQSAERPFFPQFQNLVAQEHLCLKHLTINAWAITFDQALLLVYRLPRLCSLEWVLKFSSRHPVSSDVVQLVSGNGAHGSLAHVSMAHVTGVRFKHVFKANLLKFVAALGGGSGRGRRMKTLDVYGALEIPGLAGAIARVAPGCMASFYPLVPSWLAGEDTEEDERDEEDEKDDDDADDDDVVGGNRCNSCEKHV</sequence>
<name>A0A9W7XJE3_9FUNG</name>
<evidence type="ECO:0000313" key="3">
    <source>
        <dbReference type="Proteomes" id="UP001145021"/>
    </source>
</evidence>
<evidence type="ECO:0000313" key="2">
    <source>
        <dbReference type="EMBL" id="KAJ1643669.1"/>
    </source>
</evidence>
<gene>
    <name evidence="2" type="ORF">LPJ64_004577</name>
</gene>
<comment type="caution">
    <text evidence="2">The sequence shown here is derived from an EMBL/GenBank/DDBJ whole genome shotgun (WGS) entry which is preliminary data.</text>
</comment>
<accession>A0A9W7XJE3</accession>
<dbReference type="InterPro" id="IPR032675">
    <property type="entry name" value="LRR_dom_sf"/>
</dbReference>
<protein>
    <submittedName>
        <fullName evidence="2">Uncharacterized protein</fullName>
    </submittedName>
</protein>
<dbReference type="Gene3D" id="3.80.10.10">
    <property type="entry name" value="Ribonuclease Inhibitor"/>
    <property type="match status" value="1"/>
</dbReference>
<feature type="region of interest" description="Disordered" evidence="1">
    <location>
        <begin position="548"/>
        <end position="584"/>
    </location>
</feature>
<dbReference type="EMBL" id="JANBOH010000232">
    <property type="protein sequence ID" value="KAJ1643669.1"/>
    <property type="molecule type" value="Genomic_DNA"/>
</dbReference>
<evidence type="ECO:0000256" key="1">
    <source>
        <dbReference type="SAM" id="MobiDB-lite"/>
    </source>
</evidence>
<keyword evidence="3" id="KW-1185">Reference proteome</keyword>
<feature type="compositionally biased region" description="Acidic residues" evidence="1">
    <location>
        <begin position="548"/>
        <end position="571"/>
    </location>
</feature>
<proteinExistence type="predicted"/>
<dbReference type="Proteomes" id="UP001145021">
    <property type="component" value="Unassembled WGS sequence"/>
</dbReference>
<dbReference type="AlphaFoldDB" id="A0A9W7XJE3"/>